<protein>
    <submittedName>
        <fullName evidence="1">DUF4058 family protein</fullName>
    </submittedName>
</protein>
<dbReference type="Proteomes" id="UP000757435">
    <property type="component" value="Unassembled WGS sequence"/>
</dbReference>
<proteinExistence type="predicted"/>
<sequence length="270" mass="30299">MPSPFPGMNPYLEQPAFWSSFHTRLMVAIADDLAPDLRPNYYVEVETRTYRDQEGSENEEDELLIGIPDAAVLAANTSEQPGDSPSLETRTVLTQNQPQSITLPMPVVLKERYLAVREVGSEAVITVIEVLSPMNKRRGQGRTAYERKRGRVLGSLSHLIEIDLLRGNAPMPMTGQGQTTDYRIVVSRSDQRPKADLYGFNLPEVIPSFPLPLKLEDKEPIVDLQAIVQGVYDRGSYDFRIDYHQPVPPPKLSEANQKWVDDLLASIRGV</sequence>
<dbReference type="Pfam" id="PF13267">
    <property type="entry name" value="DUF4058"/>
    <property type="match status" value="1"/>
</dbReference>
<comment type="caution">
    <text evidence="1">The sequence shown here is derived from an EMBL/GenBank/DDBJ whole genome shotgun (WGS) entry which is preliminary data.</text>
</comment>
<dbReference type="InterPro" id="IPR025132">
    <property type="entry name" value="DUF4058"/>
</dbReference>
<gene>
    <name evidence="1" type="ORF">KME15_23695</name>
</gene>
<accession>A0A951UPV7</accession>
<organism evidence="1 2">
    <name type="scientific">Drouetiella hepatica Uher 2000/2452</name>
    <dbReference type="NCBI Taxonomy" id="904376"/>
    <lineage>
        <taxon>Bacteria</taxon>
        <taxon>Bacillati</taxon>
        <taxon>Cyanobacteriota</taxon>
        <taxon>Cyanophyceae</taxon>
        <taxon>Oculatellales</taxon>
        <taxon>Oculatellaceae</taxon>
        <taxon>Drouetiella</taxon>
    </lineage>
</organism>
<reference evidence="1" key="1">
    <citation type="submission" date="2021-05" db="EMBL/GenBank/DDBJ databases">
        <authorList>
            <person name="Pietrasiak N."/>
            <person name="Ward R."/>
            <person name="Stajich J.E."/>
            <person name="Kurbessoian T."/>
        </authorList>
    </citation>
    <scope>NUCLEOTIDE SEQUENCE</scope>
    <source>
        <strain evidence="1">UHER 2000/2452</strain>
    </source>
</reference>
<dbReference type="EMBL" id="JAHHHD010000043">
    <property type="protein sequence ID" value="MBW4661685.1"/>
    <property type="molecule type" value="Genomic_DNA"/>
</dbReference>
<evidence type="ECO:0000313" key="2">
    <source>
        <dbReference type="Proteomes" id="UP000757435"/>
    </source>
</evidence>
<evidence type="ECO:0000313" key="1">
    <source>
        <dbReference type="EMBL" id="MBW4661685.1"/>
    </source>
</evidence>
<dbReference type="AlphaFoldDB" id="A0A951UPV7"/>
<name>A0A951UPV7_9CYAN</name>
<reference evidence="1" key="2">
    <citation type="journal article" date="2022" name="Microbiol. Resour. Announc.">
        <title>Metagenome Sequencing to Explore Phylogenomics of Terrestrial Cyanobacteria.</title>
        <authorList>
            <person name="Ward R.D."/>
            <person name="Stajich J.E."/>
            <person name="Johansen J.R."/>
            <person name="Huntemann M."/>
            <person name="Clum A."/>
            <person name="Foster B."/>
            <person name="Foster B."/>
            <person name="Roux S."/>
            <person name="Palaniappan K."/>
            <person name="Varghese N."/>
            <person name="Mukherjee S."/>
            <person name="Reddy T.B.K."/>
            <person name="Daum C."/>
            <person name="Copeland A."/>
            <person name="Chen I.A."/>
            <person name="Ivanova N.N."/>
            <person name="Kyrpides N.C."/>
            <person name="Shapiro N."/>
            <person name="Eloe-Fadrosh E.A."/>
            <person name="Pietrasiak N."/>
        </authorList>
    </citation>
    <scope>NUCLEOTIDE SEQUENCE</scope>
    <source>
        <strain evidence="1">UHER 2000/2452</strain>
    </source>
</reference>